<reference evidence="2" key="1">
    <citation type="journal article" date="2019" name="Int. J. Syst. Evol. Microbiol.">
        <title>The Global Catalogue of Microorganisms (GCM) 10K type strain sequencing project: providing services to taxonomists for standard genome sequencing and annotation.</title>
        <authorList>
            <consortium name="The Broad Institute Genomics Platform"/>
            <consortium name="The Broad Institute Genome Sequencing Center for Infectious Disease"/>
            <person name="Wu L."/>
            <person name="Ma J."/>
        </authorList>
    </citation>
    <scope>NUCLEOTIDE SEQUENCE [LARGE SCALE GENOMIC DNA]</scope>
    <source>
        <strain evidence="2">JCM 18198</strain>
    </source>
</reference>
<organism evidence="1 2">
    <name type="scientific">Flavobacterium hankyongi</name>
    <dbReference type="NCBI Taxonomy" id="1176532"/>
    <lineage>
        <taxon>Bacteria</taxon>
        <taxon>Pseudomonadati</taxon>
        <taxon>Bacteroidota</taxon>
        <taxon>Flavobacteriia</taxon>
        <taxon>Flavobacteriales</taxon>
        <taxon>Flavobacteriaceae</taxon>
        <taxon>Flavobacterium</taxon>
    </lineage>
</organism>
<dbReference type="RefSeq" id="WP_264542458.1">
    <property type="nucleotide sequence ID" value="NZ_BAABIP010000020.1"/>
</dbReference>
<dbReference type="Proteomes" id="UP001500141">
    <property type="component" value="Unassembled WGS sequence"/>
</dbReference>
<dbReference type="EMBL" id="BAABIP010000020">
    <property type="protein sequence ID" value="GAA4773313.1"/>
    <property type="molecule type" value="Genomic_DNA"/>
</dbReference>
<protein>
    <submittedName>
        <fullName evidence="1">OsmC family protein</fullName>
    </submittedName>
</protein>
<sequence>MEKITVHIGKQNYKVDAKGARQSLVIDEPVEVGGQDLGLSPKELLAVSLGSCTSITLKMYTNHKGWDLNDVNIEVTLDWNKETLTTSFTRKIELIGNLDDTQRERLLKIADSCPVHKILTNSTEIETKII</sequence>
<comment type="caution">
    <text evidence="1">The sequence shown here is derived from an EMBL/GenBank/DDBJ whole genome shotgun (WGS) entry which is preliminary data.</text>
</comment>
<gene>
    <name evidence="1" type="ORF">GCM10023230_24870</name>
</gene>
<dbReference type="PANTHER" id="PTHR39624:SF2">
    <property type="entry name" value="OSMC-LIKE PROTEIN"/>
    <property type="match status" value="1"/>
</dbReference>
<dbReference type="SUPFAM" id="SSF82784">
    <property type="entry name" value="OsmC-like"/>
    <property type="match status" value="1"/>
</dbReference>
<keyword evidence="2" id="KW-1185">Reference proteome</keyword>
<dbReference type="PANTHER" id="PTHR39624">
    <property type="entry name" value="PROTEIN INVOLVED IN RIMO-MEDIATED BETA-METHYLTHIOLATION OF RIBOSOMAL PROTEIN S12 YCAO"/>
    <property type="match status" value="1"/>
</dbReference>
<dbReference type="InterPro" id="IPR036102">
    <property type="entry name" value="OsmC/Ohrsf"/>
</dbReference>
<dbReference type="InterPro" id="IPR003718">
    <property type="entry name" value="OsmC/Ohr_fam"/>
</dbReference>
<accession>A0ABP9A5J5</accession>
<evidence type="ECO:0000313" key="2">
    <source>
        <dbReference type="Proteomes" id="UP001500141"/>
    </source>
</evidence>
<name>A0ABP9A5J5_9FLAO</name>
<dbReference type="InterPro" id="IPR015946">
    <property type="entry name" value="KH_dom-like_a/b"/>
</dbReference>
<dbReference type="Gene3D" id="3.30.300.20">
    <property type="match status" value="1"/>
</dbReference>
<dbReference type="Pfam" id="PF02566">
    <property type="entry name" value="OsmC"/>
    <property type="match status" value="1"/>
</dbReference>
<proteinExistence type="predicted"/>
<evidence type="ECO:0000313" key="1">
    <source>
        <dbReference type="EMBL" id="GAA4773313.1"/>
    </source>
</evidence>